<dbReference type="Proteomes" id="UP001501842">
    <property type="component" value="Unassembled WGS sequence"/>
</dbReference>
<dbReference type="EMBL" id="BAAATZ010000018">
    <property type="protein sequence ID" value="GAA2730371.1"/>
    <property type="molecule type" value="Genomic_DNA"/>
</dbReference>
<evidence type="ECO:0000313" key="5">
    <source>
        <dbReference type="EMBL" id="GAA2730371.1"/>
    </source>
</evidence>
<keyword evidence="6" id="KW-1185">Reference proteome</keyword>
<reference evidence="5 6" key="1">
    <citation type="journal article" date="2019" name="Int. J. Syst. Evol. Microbiol.">
        <title>The Global Catalogue of Microorganisms (GCM) 10K type strain sequencing project: providing services to taxonomists for standard genome sequencing and annotation.</title>
        <authorList>
            <consortium name="The Broad Institute Genomics Platform"/>
            <consortium name="The Broad Institute Genome Sequencing Center for Infectious Disease"/>
            <person name="Wu L."/>
            <person name="Ma J."/>
        </authorList>
    </citation>
    <scope>NUCLEOTIDE SEQUENCE [LARGE SCALE GENOMIC DNA]</scope>
    <source>
        <strain evidence="5 6">JCM 8201</strain>
    </source>
</reference>
<gene>
    <name evidence="5" type="ORF">GCM10010439_43220</name>
</gene>
<evidence type="ECO:0000256" key="3">
    <source>
        <dbReference type="ARBA" id="ARBA00022840"/>
    </source>
</evidence>
<dbReference type="SMART" id="SM00797">
    <property type="entry name" value="AHS2"/>
    <property type="match status" value="1"/>
</dbReference>
<accession>A0ABN3UCS4</accession>
<name>A0ABN3UCS4_9ACTN</name>
<dbReference type="SUPFAM" id="SSF50891">
    <property type="entry name" value="Cyclophilin-like"/>
    <property type="match status" value="1"/>
</dbReference>
<keyword evidence="3" id="KW-0067">ATP-binding</keyword>
<organism evidence="5 6">
    <name type="scientific">Actinocorallia aurantiaca</name>
    <dbReference type="NCBI Taxonomy" id="46204"/>
    <lineage>
        <taxon>Bacteria</taxon>
        <taxon>Bacillati</taxon>
        <taxon>Actinomycetota</taxon>
        <taxon>Actinomycetes</taxon>
        <taxon>Streptosporangiales</taxon>
        <taxon>Thermomonosporaceae</taxon>
        <taxon>Actinocorallia</taxon>
    </lineage>
</organism>
<dbReference type="InterPro" id="IPR003778">
    <property type="entry name" value="CT_A_B"/>
</dbReference>
<comment type="caution">
    <text evidence="5">The sequence shown here is derived from an EMBL/GenBank/DDBJ whole genome shotgun (WGS) entry which is preliminary data.</text>
</comment>
<dbReference type="InterPro" id="IPR029000">
    <property type="entry name" value="Cyclophilin-like_dom_sf"/>
</dbReference>
<dbReference type="PANTHER" id="PTHR43309">
    <property type="entry name" value="5-OXOPROLINASE SUBUNIT C"/>
    <property type="match status" value="1"/>
</dbReference>
<evidence type="ECO:0000256" key="1">
    <source>
        <dbReference type="ARBA" id="ARBA00022741"/>
    </source>
</evidence>
<dbReference type="RefSeq" id="WP_344452409.1">
    <property type="nucleotide sequence ID" value="NZ_BAAATZ010000018.1"/>
</dbReference>
<evidence type="ECO:0000313" key="6">
    <source>
        <dbReference type="Proteomes" id="UP001501842"/>
    </source>
</evidence>
<dbReference type="PANTHER" id="PTHR43309:SF3">
    <property type="entry name" value="5-OXOPROLINASE SUBUNIT C"/>
    <property type="match status" value="1"/>
</dbReference>
<dbReference type="Pfam" id="PF02626">
    <property type="entry name" value="CT_A_B"/>
    <property type="match status" value="1"/>
</dbReference>
<evidence type="ECO:0000256" key="2">
    <source>
        <dbReference type="ARBA" id="ARBA00022801"/>
    </source>
</evidence>
<proteinExistence type="predicted"/>
<sequence length="282" mass="28470">MIEVLRSGPLTTVQDLGRPGLAALGVPVSGAADAASLTLANRLVGNPEDAAALELTFGGASLRFTRPSWIALTGAPAPWTLDGRPSPVNAPCFVAAGATVDVGVPPPGLRSYLAVRGGVAVEPVLGSRATDLLSGLGPPPLAPGARLPVGEPAGDFPGVDVAAVPGPPADPVLRVVPGPRDDWFAPGALALLTGSPYEVTAQSNRVGVRLSGPALTRAREGELPSEGMVTGALQLPPSGQPILFLADHPTTGGYPVLAVVTTPDLPLAAQLRPGDHVRFRLA</sequence>
<dbReference type="InterPro" id="IPR052708">
    <property type="entry name" value="PxpC"/>
</dbReference>
<dbReference type="Gene3D" id="2.40.100.10">
    <property type="entry name" value="Cyclophilin-like"/>
    <property type="match status" value="1"/>
</dbReference>
<feature type="domain" description="Carboxyltransferase" evidence="4">
    <location>
        <begin position="23"/>
        <end position="282"/>
    </location>
</feature>
<protein>
    <submittedName>
        <fullName evidence="5">Biotin-dependent carboxyltransferase family protein</fullName>
    </submittedName>
</protein>
<evidence type="ECO:0000259" key="4">
    <source>
        <dbReference type="SMART" id="SM00797"/>
    </source>
</evidence>
<keyword evidence="1" id="KW-0547">Nucleotide-binding</keyword>
<keyword evidence="2" id="KW-0378">Hydrolase</keyword>
<dbReference type="NCBIfam" id="TIGR00724">
    <property type="entry name" value="urea_amlyse_rel"/>
    <property type="match status" value="1"/>
</dbReference>